<dbReference type="InterPro" id="IPR011008">
    <property type="entry name" value="Dimeric_a/b-barrel"/>
</dbReference>
<evidence type="ECO:0000313" key="1">
    <source>
        <dbReference type="EMBL" id="CAB4949857.1"/>
    </source>
</evidence>
<sequence>MFAAQFIFKPGNYDEEFHRLDAAIDAYALTLEGFVGVERWQSADGETKNSIYYFEDMETITKFARFEDHREAKSKVQNWYNGYQVIISEVKQTYGDGKIPTIAK</sequence>
<dbReference type="AlphaFoldDB" id="A0A6J7K3P8"/>
<dbReference type="SUPFAM" id="SSF54909">
    <property type="entry name" value="Dimeric alpha+beta barrel"/>
    <property type="match status" value="1"/>
</dbReference>
<accession>A0A6J7K3P8</accession>
<name>A0A6J7K3P8_9ZZZZ</name>
<organism evidence="1">
    <name type="scientific">freshwater metagenome</name>
    <dbReference type="NCBI Taxonomy" id="449393"/>
    <lineage>
        <taxon>unclassified sequences</taxon>
        <taxon>metagenomes</taxon>
        <taxon>ecological metagenomes</taxon>
    </lineage>
</organism>
<dbReference type="EMBL" id="CAFBNO010000007">
    <property type="protein sequence ID" value="CAB4949857.1"/>
    <property type="molecule type" value="Genomic_DNA"/>
</dbReference>
<protein>
    <submittedName>
        <fullName evidence="1">Unannotated protein</fullName>
    </submittedName>
</protein>
<reference evidence="1" key="1">
    <citation type="submission" date="2020-05" db="EMBL/GenBank/DDBJ databases">
        <authorList>
            <person name="Chiriac C."/>
            <person name="Salcher M."/>
            <person name="Ghai R."/>
            <person name="Kavagutti S V."/>
        </authorList>
    </citation>
    <scope>NUCLEOTIDE SEQUENCE</scope>
</reference>
<gene>
    <name evidence="1" type="ORF">UFOPK3837_00354</name>
</gene>
<dbReference type="Gene3D" id="3.30.70.100">
    <property type="match status" value="1"/>
</dbReference>
<dbReference type="InterPro" id="IPR025444">
    <property type="entry name" value="Monooxy_af470"/>
</dbReference>
<proteinExistence type="predicted"/>
<dbReference type="Pfam" id="PF13826">
    <property type="entry name" value="Monooxy_af470-like"/>
    <property type="match status" value="1"/>
</dbReference>